<dbReference type="Pfam" id="PF06580">
    <property type="entry name" value="His_kinase"/>
    <property type="match status" value="1"/>
</dbReference>
<dbReference type="STRING" id="570521.SAMN04488508_101644"/>
<keyword evidence="4" id="KW-1185">Reference proteome</keyword>
<evidence type="ECO:0000256" key="1">
    <source>
        <dbReference type="SAM" id="Phobius"/>
    </source>
</evidence>
<dbReference type="GO" id="GO:0000155">
    <property type="term" value="F:phosphorelay sensor kinase activity"/>
    <property type="evidence" value="ECO:0007669"/>
    <property type="project" value="InterPro"/>
</dbReference>
<feature type="domain" description="Signal transduction histidine kinase internal region" evidence="2">
    <location>
        <begin position="152"/>
        <end position="227"/>
    </location>
</feature>
<keyword evidence="1" id="KW-0472">Membrane</keyword>
<evidence type="ECO:0000313" key="3">
    <source>
        <dbReference type="EMBL" id="SHI44102.1"/>
    </source>
</evidence>
<feature type="transmembrane region" description="Helical" evidence="1">
    <location>
        <begin position="43"/>
        <end position="66"/>
    </location>
</feature>
<dbReference type="Gene3D" id="3.30.565.10">
    <property type="entry name" value="Histidine kinase-like ATPase, C-terminal domain"/>
    <property type="match status" value="1"/>
</dbReference>
<evidence type="ECO:0000259" key="2">
    <source>
        <dbReference type="Pfam" id="PF06580"/>
    </source>
</evidence>
<gene>
    <name evidence="3" type="ORF">SAMN04488508_101644</name>
</gene>
<evidence type="ECO:0000313" key="4">
    <source>
        <dbReference type="Proteomes" id="UP000184432"/>
    </source>
</evidence>
<dbReference type="GO" id="GO:0016020">
    <property type="term" value="C:membrane"/>
    <property type="evidence" value="ECO:0007669"/>
    <property type="project" value="InterPro"/>
</dbReference>
<feature type="transmembrane region" description="Helical" evidence="1">
    <location>
        <begin position="12"/>
        <end position="31"/>
    </location>
</feature>
<reference evidence="4" key="1">
    <citation type="submission" date="2016-11" db="EMBL/GenBank/DDBJ databases">
        <authorList>
            <person name="Varghese N."/>
            <person name="Submissions S."/>
        </authorList>
    </citation>
    <scope>NUCLEOTIDE SEQUENCE [LARGE SCALE GENOMIC DNA]</scope>
    <source>
        <strain evidence="4">DSM 22623</strain>
    </source>
</reference>
<dbReference type="InterPro" id="IPR010559">
    <property type="entry name" value="Sig_transdc_His_kin_internal"/>
</dbReference>
<dbReference type="PANTHER" id="PTHR34220:SF7">
    <property type="entry name" value="SENSOR HISTIDINE KINASE YPDA"/>
    <property type="match status" value="1"/>
</dbReference>
<dbReference type="InterPro" id="IPR050640">
    <property type="entry name" value="Bact_2-comp_sensor_kinase"/>
</dbReference>
<dbReference type="InterPro" id="IPR036890">
    <property type="entry name" value="HATPase_C_sf"/>
</dbReference>
<dbReference type="EMBL" id="FQYP01000001">
    <property type="protein sequence ID" value="SHI44102.1"/>
    <property type="molecule type" value="Genomic_DNA"/>
</dbReference>
<keyword evidence="1" id="KW-0812">Transmembrane</keyword>
<feature type="transmembrane region" description="Helical" evidence="1">
    <location>
        <begin position="113"/>
        <end position="131"/>
    </location>
</feature>
<dbReference type="OrthoDB" id="9809908at2"/>
<dbReference type="Proteomes" id="UP000184432">
    <property type="component" value="Unassembled WGS sequence"/>
</dbReference>
<name>A0A1M6B5T3_9FLAO</name>
<proteinExistence type="predicted"/>
<accession>A0A1M6B5T3</accession>
<protein>
    <submittedName>
        <fullName evidence="3">GHKL domain-containing protein</fullName>
    </submittedName>
</protein>
<keyword evidence="1" id="KW-1133">Transmembrane helix</keyword>
<feature type="transmembrane region" description="Helical" evidence="1">
    <location>
        <begin position="73"/>
        <end position="93"/>
    </location>
</feature>
<dbReference type="AlphaFoldDB" id="A0A1M6B5T3"/>
<organism evidence="3 4">
    <name type="scientific">Aquimarina spongiae</name>
    <dbReference type="NCBI Taxonomy" id="570521"/>
    <lineage>
        <taxon>Bacteria</taxon>
        <taxon>Pseudomonadati</taxon>
        <taxon>Bacteroidota</taxon>
        <taxon>Flavobacteriia</taxon>
        <taxon>Flavobacteriales</taxon>
        <taxon>Flavobacteriaceae</taxon>
        <taxon>Aquimarina</taxon>
    </lineage>
</organism>
<dbReference type="PANTHER" id="PTHR34220">
    <property type="entry name" value="SENSOR HISTIDINE KINASE YPDA"/>
    <property type="match status" value="1"/>
</dbReference>
<dbReference type="RefSeq" id="WP_073313808.1">
    <property type="nucleotide sequence ID" value="NZ_FQYP01000001.1"/>
</dbReference>
<sequence>MNASRIRLYIGHIAFWSLNYWFVIFGSAFNWNGFSYSDGSLAYAYAYGLFFNALLFYAQAFLFLSIYKHHKKIIFYLASFAIISLVTVIETYLDFLVYDLYHITGEVISGSLTTNFIVHALYSAAGFYYIIKFEYRKSEKVKQKLIEETYKSELKYLKAQLNPHFLFNGINSVYHLIGKDDTLAKETLLQFSGLLRYQLYESNAHIPLEKELDYIQKYIKIEETRKGGDINLIYDIQFENAELKIAPLLLIPFIENAFKHCSNHIDSNANSIEIQIKEQEKRLSMKVINSYDDISITKNGVGGIGLQNVQKRLSLVYPDQHHLSIQKENAQHMVNLSIRL</sequence>